<evidence type="ECO:0000313" key="3">
    <source>
        <dbReference type="Proteomes" id="UP000823775"/>
    </source>
</evidence>
<proteinExistence type="predicted"/>
<gene>
    <name evidence="2" type="ORF">HAX54_001015</name>
</gene>
<accession>A0ABS8T1T7</accession>
<evidence type="ECO:0000313" key="2">
    <source>
        <dbReference type="EMBL" id="MCD7465305.1"/>
    </source>
</evidence>
<evidence type="ECO:0000256" key="1">
    <source>
        <dbReference type="SAM" id="MobiDB-lite"/>
    </source>
</evidence>
<name>A0ABS8T1T7_DATST</name>
<organism evidence="2 3">
    <name type="scientific">Datura stramonium</name>
    <name type="common">Jimsonweed</name>
    <name type="synonym">Common thornapple</name>
    <dbReference type="NCBI Taxonomy" id="4076"/>
    <lineage>
        <taxon>Eukaryota</taxon>
        <taxon>Viridiplantae</taxon>
        <taxon>Streptophyta</taxon>
        <taxon>Embryophyta</taxon>
        <taxon>Tracheophyta</taxon>
        <taxon>Spermatophyta</taxon>
        <taxon>Magnoliopsida</taxon>
        <taxon>eudicotyledons</taxon>
        <taxon>Gunneridae</taxon>
        <taxon>Pentapetalae</taxon>
        <taxon>asterids</taxon>
        <taxon>lamiids</taxon>
        <taxon>Solanales</taxon>
        <taxon>Solanaceae</taxon>
        <taxon>Solanoideae</taxon>
        <taxon>Datureae</taxon>
        <taxon>Datura</taxon>
    </lineage>
</organism>
<sequence length="121" mass="13461">FESVLKSLRNSPADVFSKVISSIDSVEDQIPKHWSPTCVTDDLLPGQQIPILPETIHSLSHSTPNTDTSVHHSTTNINNDTPAFNNDTPVFNETCSESLNMNQPSIHPMPLRRSSRHHNIP</sequence>
<reference evidence="2 3" key="1">
    <citation type="journal article" date="2021" name="BMC Genomics">
        <title>Datura genome reveals duplications of psychoactive alkaloid biosynthetic genes and high mutation rate following tissue culture.</title>
        <authorList>
            <person name="Rajewski A."/>
            <person name="Carter-House D."/>
            <person name="Stajich J."/>
            <person name="Litt A."/>
        </authorList>
    </citation>
    <scope>NUCLEOTIDE SEQUENCE [LARGE SCALE GENOMIC DNA]</scope>
    <source>
        <strain evidence="2">AR-01</strain>
    </source>
</reference>
<feature type="non-terminal residue" evidence="2">
    <location>
        <position position="1"/>
    </location>
</feature>
<feature type="region of interest" description="Disordered" evidence="1">
    <location>
        <begin position="100"/>
        <end position="121"/>
    </location>
</feature>
<dbReference type="EMBL" id="JACEIK010001037">
    <property type="protein sequence ID" value="MCD7465305.1"/>
    <property type="molecule type" value="Genomic_DNA"/>
</dbReference>
<dbReference type="Proteomes" id="UP000823775">
    <property type="component" value="Unassembled WGS sequence"/>
</dbReference>
<comment type="caution">
    <text evidence="2">The sequence shown here is derived from an EMBL/GenBank/DDBJ whole genome shotgun (WGS) entry which is preliminary data.</text>
</comment>
<feature type="non-terminal residue" evidence="2">
    <location>
        <position position="121"/>
    </location>
</feature>
<protein>
    <submittedName>
        <fullName evidence="2">Uncharacterized protein</fullName>
    </submittedName>
</protein>
<keyword evidence="3" id="KW-1185">Reference proteome</keyword>